<protein>
    <submittedName>
        <fullName evidence="6">Glycolate oxidase, subunit GlcD</fullName>
    </submittedName>
</protein>
<dbReference type="eggNOG" id="COG0277">
    <property type="taxonomic scope" value="Bacteria"/>
</dbReference>
<dbReference type="InterPro" id="IPR006094">
    <property type="entry name" value="Oxid_FAD_bind_N"/>
</dbReference>
<dbReference type="SUPFAM" id="SSF55103">
    <property type="entry name" value="FAD-linked oxidases, C-terminal domain"/>
    <property type="match status" value="1"/>
</dbReference>
<dbReference type="InterPro" id="IPR004113">
    <property type="entry name" value="FAD-bd_oxidored_4_C"/>
</dbReference>
<dbReference type="GO" id="GO:0016491">
    <property type="term" value="F:oxidoreductase activity"/>
    <property type="evidence" value="ECO:0007669"/>
    <property type="project" value="UniProtKB-KW"/>
</dbReference>
<dbReference type="Pfam" id="PF02913">
    <property type="entry name" value="FAD-oxidase_C"/>
    <property type="match status" value="1"/>
</dbReference>
<reference evidence="6 7" key="1">
    <citation type="submission" date="2012-09" db="EMBL/GenBank/DDBJ databases">
        <title>The Genome Sequence of Actinobaculum massiliae ACS-171-V-COL2.</title>
        <authorList>
            <consortium name="The Broad Institute Genome Sequencing Platform"/>
            <person name="Earl A."/>
            <person name="Ward D."/>
            <person name="Feldgarden M."/>
            <person name="Gevers D."/>
            <person name="Saerens B."/>
            <person name="Vaneechoutte M."/>
            <person name="Walker B."/>
            <person name="Young S.K."/>
            <person name="Zeng Q."/>
            <person name="Gargeya S."/>
            <person name="Fitzgerald M."/>
            <person name="Haas B."/>
            <person name="Abouelleil A."/>
            <person name="Alvarado L."/>
            <person name="Arachchi H.M."/>
            <person name="Berlin A."/>
            <person name="Chapman S.B."/>
            <person name="Goldberg J."/>
            <person name="Griggs A."/>
            <person name="Gujja S."/>
            <person name="Hansen M."/>
            <person name="Howarth C."/>
            <person name="Imamovic A."/>
            <person name="Larimer J."/>
            <person name="McCowen C."/>
            <person name="Montmayeur A."/>
            <person name="Murphy C."/>
            <person name="Neiman D."/>
            <person name="Pearson M."/>
            <person name="Priest M."/>
            <person name="Roberts A."/>
            <person name="Saif S."/>
            <person name="Shea T."/>
            <person name="Sisk P."/>
            <person name="Sykes S."/>
            <person name="Wortman J."/>
            <person name="Nusbaum C."/>
            <person name="Birren B."/>
        </authorList>
    </citation>
    <scope>NUCLEOTIDE SEQUENCE [LARGE SCALE GENOMIC DNA]</scope>
    <source>
        <strain evidence="7">ACS-171-V-Col2</strain>
    </source>
</reference>
<dbReference type="AlphaFoldDB" id="K9EVL8"/>
<evidence type="ECO:0000256" key="3">
    <source>
        <dbReference type="ARBA" id="ARBA00022827"/>
    </source>
</evidence>
<keyword evidence="4" id="KW-0560">Oxidoreductase</keyword>
<dbReference type="PANTHER" id="PTHR42934">
    <property type="entry name" value="GLYCOLATE OXIDASE SUBUNIT GLCD"/>
    <property type="match status" value="1"/>
</dbReference>
<dbReference type="Pfam" id="PF01565">
    <property type="entry name" value="FAD_binding_4"/>
    <property type="match status" value="1"/>
</dbReference>
<organism evidence="6 7">
    <name type="scientific">Actinobaculum massiliense ACS-171-V-Col2</name>
    <dbReference type="NCBI Taxonomy" id="883066"/>
    <lineage>
        <taxon>Bacteria</taxon>
        <taxon>Bacillati</taxon>
        <taxon>Actinomycetota</taxon>
        <taxon>Actinomycetes</taxon>
        <taxon>Actinomycetales</taxon>
        <taxon>Actinomycetaceae</taxon>
        <taxon>Actinobaculum</taxon>
    </lineage>
</organism>
<dbReference type="PATRIC" id="fig|883066.3.peg.1218"/>
<feature type="domain" description="FAD-binding PCMH-type" evidence="5">
    <location>
        <begin position="39"/>
        <end position="216"/>
    </location>
</feature>
<keyword evidence="2" id="KW-0285">Flavoprotein</keyword>
<dbReference type="Gene3D" id="3.30.465.10">
    <property type="match status" value="1"/>
</dbReference>
<evidence type="ECO:0000256" key="4">
    <source>
        <dbReference type="ARBA" id="ARBA00023002"/>
    </source>
</evidence>
<dbReference type="Gene3D" id="1.10.45.10">
    <property type="entry name" value="Vanillyl-alcohol Oxidase, Chain A, domain 4"/>
    <property type="match status" value="1"/>
</dbReference>
<dbReference type="FunFam" id="1.10.45.10:FF:000001">
    <property type="entry name" value="D-lactate dehydrogenase mitochondrial"/>
    <property type="match status" value="1"/>
</dbReference>
<dbReference type="PROSITE" id="PS51387">
    <property type="entry name" value="FAD_PCMH"/>
    <property type="match status" value="1"/>
</dbReference>
<evidence type="ECO:0000259" key="5">
    <source>
        <dbReference type="PROSITE" id="PS51387"/>
    </source>
</evidence>
<dbReference type="InterPro" id="IPR016169">
    <property type="entry name" value="FAD-bd_PCMH_sub2"/>
</dbReference>
<dbReference type="Gene3D" id="3.30.70.2740">
    <property type="match status" value="1"/>
</dbReference>
<dbReference type="Proteomes" id="UP000009888">
    <property type="component" value="Unassembled WGS sequence"/>
</dbReference>
<dbReference type="InterPro" id="IPR016171">
    <property type="entry name" value="Vanillyl_alc_oxidase_C-sub2"/>
</dbReference>
<comment type="cofactor">
    <cofactor evidence="1">
        <name>FAD</name>
        <dbReference type="ChEBI" id="CHEBI:57692"/>
    </cofactor>
</comment>
<dbReference type="InterPro" id="IPR016164">
    <property type="entry name" value="FAD-linked_Oxase-like_C"/>
</dbReference>
<dbReference type="InterPro" id="IPR051914">
    <property type="entry name" value="FAD-linked_OxidoTrans_Type4"/>
</dbReference>
<sequence length="461" mass="48557">MATLSSAEIAEALTQFLPAKQVVTESIRKEYLSDSFVHTVGEAQALVFAQSTEEVSRVLAWANENQVAVTPRGAGTNLVGSTIPHGGIVLDVSRINYIDVPDLENFTITVGPGAKLADVQEYVAQFGMLYAPDPGEKTASIGGTIATNAGGMRAVKYGVTRDSVRALEVVLADGQVLQLGGKTAKDASGLALKHLFIGSEGTLGIVTRAVLRLVPAPAAETSVLLGFPDLDEGIGAVLAILASGLEPAAVEFMDRKSIALGEDFKGFKYPFPEAGSYILISLDGSQQAVSYGVEQLRQDAESLGALGVEVLSNPADRARVWELRGDLVKAVEAISEQEPIDIVVPLGALAEYVSSIGELSERTGMRMVAFGHAGDGNVHLCVLRDGRSDEAWATELQATLDQLYASAHEFGGLTSGEHGIGLAKRRFFLASTPPENLAAMRAIKGALDPRGILNPGKSYQA</sequence>
<keyword evidence="7" id="KW-1185">Reference proteome</keyword>
<dbReference type="GO" id="GO:0071949">
    <property type="term" value="F:FAD binding"/>
    <property type="evidence" value="ECO:0007669"/>
    <property type="project" value="InterPro"/>
</dbReference>
<keyword evidence="3" id="KW-0274">FAD</keyword>
<dbReference type="InterPro" id="IPR016166">
    <property type="entry name" value="FAD-bd_PCMH"/>
</dbReference>
<dbReference type="InterPro" id="IPR036318">
    <property type="entry name" value="FAD-bd_PCMH-like_sf"/>
</dbReference>
<comment type="caution">
    <text evidence="6">The sequence shown here is derived from an EMBL/GenBank/DDBJ whole genome shotgun (WGS) entry which is preliminary data.</text>
</comment>
<dbReference type="EMBL" id="AGWL01000006">
    <property type="protein sequence ID" value="EKU95022.1"/>
    <property type="molecule type" value="Genomic_DNA"/>
</dbReference>
<dbReference type="SUPFAM" id="SSF56176">
    <property type="entry name" value="FAD-binding/transporter-associated domain-like"/>
    <property type="match status" value="1"/>
</dbReference>
<dbReference type="STRING" id="202789.GCA_001457435_00954"/>
<dbReference type="PANTHER" id="PTHR42934:SF2">
    <property type="entry name" value="GLYCOLATE OXIDASE SUBUNIT GLCD"/>
    <property type="match status" value="1"/>
</dbReference>
<dbReference type="RefSeq" id="WP_007001366.1">
    <property type="nucleotide sequence ID" value="NZ_JH992955.1"/>
</dbReference>
<dbReference type="HOGENOM" id="CLU_017779_9_2_11"/>
<name>K9EVL8_9ACTO</name>
<gene>
    <name evidence="6" type="ORF">HMPREF9233_01160</name>
</gene>
<evidence type="ECO:0000313" key="6">
    <source>
        <dbReference type="EMBL" id="EKU95022.1"/>
    </source>
</evidence>
<accession>K9EVL8</accession>
<evidence type="ECO:0000313" key="7">
    <source>
        <dbReference type="Proteomes" id="UP000009888"/>
    </source>
</evidence>
<dbReference type="Gene3D" id="3.30.70.2190">
    <property type="match status" value="1"/>
</dbReference>
<evidence type="ECO:0000256" key="1">
    <source>
        <dbReference type="ARBA" id="ARBA00001974"/>
    </source>
</evidence>
<evidence type="ECO:0000256" key="2">
    <source>
        <dbReference type="ARBA" id="ARBA00022630"/>
    </source>
</evidence>
<proteinExistence type="predicted"/>